<dbReference type="RefSeq" id="WP_202777286.1">
    <property type="nucleotide sequence ID" value="NZ_CP065425.1"/>
</dbReference>
<sequence>MIDHLIPYVILFGSIGTGLVAGVFFAFSSFVMKALASLLNGRYGTTFEH</sequence>
<keyword evidence="1" id="KW-0472">Membrane</keyword>
<evidence type="ECO:0000313" key="2">
    <source>
        <dbReference type="EMBL" id="QQZ08470.1"/>
    </source>
</evidence>
<protein>
    <submittedName>
        <fullName evidence="2">Uncharacterized protein</fullName>
    </submittedName>
</protein>
<evidence type="ECO:0000313" key="3">
    <source>
        <dbReference type="Proteomes" id="UP000595691"/>
    </source>
</evidence>
<proteinExistence type="predicted"/>
<evidence type="ECO:0000256" key="1">
    <source>
        <dbReference type="SAM" id="Phobius"/>
    </source>
</evidence>
<feature type="transmembrane region" description="Helical" evidence="1">
    <location>
        <begin position="6"/>
        <end position="32"/>
    </location>
</feature>
<keyword evidence="3" id="KW-1185">Reference proteome</keyword>
<name>A0ABX7DZJ4_9BACI</name>
<reference evidence="2 3" key="1">
    <citation type="submission" date="2020-11" db="EMBL/GenBank/DDBJ databases">
        <title>Taxonomic evaluation of the Bacillus sporothermodurans group of bacteria based on whole genome sequences.</title>
        <authorList>
            <person name="Fiedler G."/>
            <person name="Herbstmann A.-D."/>
            <person name="Doll E."/>
            <person name="Wenning M."/>
            <person name="Brinks E."/>
            <person name="Kabisch J."/>
            <person name="Breitenwieser F."/>
            <person name="Lappann M."/>
            <person name="Boehnlein C."/>
            <person name="Franz C."/>
        </authorList>
    </citation>
    <scope>NUCLEOTIDE SEQUENCE [LARGE SCALE GENOMIC DNA]</scope>
    <source>
        <strain evidence="2 3">JCM 19841</strain>
    </source>
</reference>
<dbReference type="EMBL" id="CP065425">
    <property type="protein sequence ID" value="QQZ08470.1"/>
    <property type="molecule type" value="Genomic_DNA"/>
</dbReference>
<accession>A0ABX7DZJ4</accession>
<keyword evidence="1" id="KW-0812">Transmembrane</keyword>
<dbReference type="Proteomes" id="UP000595691">
    <property type="component" value="Chromosome"/>
</dbReference>
<keyword evidence="1" id="KW-1133">Transmembrane helix</keyword>
<organism evidence="2 3">
    <name type="scientific">Heyndrickxia vini</name>
    <dbReference type="NCBI Taxonomy" id="1476025"/>
    <lineage>
        <taxon>Bacteria</taxon>
        <taxon>Bacillati</taxon>
        <taxon>Bacillota</taxon>
        <taxon>Bacilli</taxon>
        <taxon>Bacillales</taxon>
        <taxon>Bacillaceae</taxon>
        <taxon>Heyndrickxia</taxon>
    </lineage>
</organism>
<gene>
    <name evidence="2" type="ORF">I5776_15570</name>
</gene>